<dbReference type="Gene3D" id="3.30.60.20">
    <property type="match status" value="1"/>
</dbReference>
<dbReference type="PROSITE" id="PS50003">
    <property type="entry name" value="PH_DOMAIN"/>
    <property type="match status" value="1"/>
</dbReference>
<dbReference type="SUPFAM" id="SSF50729">
    <property type="entry name" value="PH domain-like"/>
    <property type="match status" value="1"/>
</dbReference>
<feature type="domain" description="Phorbol-ester/DAG-type" evidence="11">
    <location>
        <begin position="884"/>
        <end position="933"/>
    </location>
</feature>
<dbReference type="CDD" id="cd20814">
    <property type="entry name" value="CRIK"/>
    <property type="match status" value="1"/>
</dbReference>
<name>A0A9Q0IN91_9TELE</name>
<gene>
    <name evidence="13" type="ORF">NHX12_029014</name>
</gene>
<reference evidence="13" key="1">
    <citation type="submission" date="2022-07" db="EMBL/GenBank/DDBJ databases">
        <title>Chromosome-level genome of Muraenolepis orangiensis.</title>
        <authorList>
            <person name="Kim J."/>
        </authorList>
    </citation>
    <scope>NUCLEOTIDE SEQUENCE</scope>
    <source>
        <strain evidence="13">KU_S4_2022</strain>
        <tissue evidence="13">Muscle</tissue>
    </source>
</reference>
<dbReference type="PROSITE" id="PS00479">
    <property type="entry name" value="ZF_DAG_PE_1"/>
    <property type="match status" value="1"/>
</dbReference>
<feature type="coiled-coil region" evidence="8">
    <location>
        <begin position="254"/>
        <end position="288"/>
    </location>
</feature>
<dbReference type="PROSITE" id="PS50219">
    <property type="entry name" value="CNH"/>
    <property type="match status" value="1"/>
</dbReference>
<evidence type="ECO:0000256" key="5">
    <source>
        <dbReference type="ARBA" id="ARBA00022833"/>
    </source>
</evidence>
<dbReference type="InterPro" id="IPR011993">
    <property type="entry name" value="PH-like_dom_sf"/>
</dbReference>
<keyword evidence="8" id="KW-0175">Coiled coil</keyword>
<dbReference type="Gene3D" id="2.30.29.30">
    <property type="entry name" value="Pleckstrin-homology domain (PH domain)/Phosphotyrosine-binding domain (PTB)"/>
    <property type="match status" value="1"/>
</dbReference>
<dbReference type="InterPro" id="IPR001180">
    <property type="entry name" value="CNH_dom"/>
</dbReference>
<keyword evidence="1" id="KW-0723">Serine/threonine-protein kinase</keyword>
<keyword evidence="14" id="KW-1185">Reference proteome</keyword>
<evidence type="ECO:0000256" key="9">
    <source>
        <dbReference type="SAM" id="MobiDB-lite"/>
    </source>
</evidence>
<dbReference type="FunFam" id="2.30.29.30:FF:000081">
    <property type="entry name" value="Citron rho-interacting serine/threonine kinase"/>
    <property type="match status" value="1"/>
</dbReference>
<feature type="region of interest" description="Disordered" evidence="9">
    <location>
        <begin position="114"/>
        <end position="148"/>
    </location>
</feature>
<feature type="compositionally biased region" description="Basic and acidic residues" evidence="9">
    <location>
        <begin position="546"/>
        <end position="569"/>
    </location>
</feature>
<comment type="catalytic activity">
    <reaction evidence="6">
        <text>L-threonyl-[protein] + ATP = O-phospho-L-threonyl-[protein] + ADP + H(+)</text>
        <dbReference type="Rhea" id="RHEA:46608"/>
        <dbReference type="Rhea" id="RHEA-COMP:11060"/>
        <dbReference type="Rhea" id="RHEA-COMP:11605"/>
        <dbReference type="ChEBI" id="CHEBI:15378"/>
        <dbReference type="ChEBI" id="CHEBI:30013"/>
        <dbReference type="ChEBI" id="CHEBI:30616"/>
        <dbReference type="ChEBI" id="CHEBI:61977"/>
        <dbReference type="ChEBI" id="CHEBI:456216"/>
        <dbReference type="EC" id="2.7.11.1"/>
    </reaction>
</comment>
<feature type="region of interest" description="Disordered" evidence="9">
    <location>
        <begin position="828"/>
        <end position="885"/>
    </location>
</feature>
<feature type="coiled-coil region" evidence="8">
    <location>
        <begin position="775"/>
        <end position="809"/>
    </location>
</feature>
<dbReference type="InterPro" id="IPR050839">
    <property type="entry name" value="Rho-assoc_Ser/Thr_Kinase"/>
</dbReference>
<dbReference type="SMART" id="SM00109">
    <property type="entry name" value="C1"/>
    <property type="match status" value="1"/>
</dbReference>
<dbReference type="EMBL" id="JANIIK010000044">
    <property type="protein sequence ID" value="KAJ3604273.1"/>
    <property type="molecule type" value="Genomic_DNA"/>
</dbReference>
<evidence type="ECO:0000256" key="1">
    <source>
        <dbReference type="ARBA" id="ARBA00022527"/>
    </source>
</evidence>
<feature type="compositionally biased region" description="Basic and acidic residues" evidence="9">
    <location>
        <begin position="849"/>
        <end position="877"/>
    </location>
</feature>
<proteinExistence type="predicted"/>
<feature type="domain" description="CNH" evidence="12">
    <location>
        <begin position="1106"/>
        <end position="1320"/>
    </location>
</feature>
<dbReference type="Proteomes" id="UP001148018">
    <property type="component" value="Unassembled WGS sequence"/>
</dbReference>
<dbReference type="PANTHER" id="PTHR22988:SF71">
    <property type="entry name" value="CITRON RHO-INTERACTING KINASE"/>
    <property type="match status" value="1"/>
</dbReference>
<dbReference type="Pfam" id="PF00169">
    <property type="entry name" value="PH"/>
    <property type="match status" value="1"/>
</dbReference>
<keyword evidence="4" id="KW-0418">Kinase</keyword>
<sequence>MDQEISLVQRKMSDLESVLQQKDVELKASESQRSILEQDLATYITECSARMEVSQEDDKALQLLHDIREQSNKLQEIKEQEYHAQLEEMRVAIRQLEEDLSAARRRSDLYEAELKESRQTSDELKRKAADYQQRMQKAKEQGKSDTEELIGKLEKTNTEQQTKIQDLQDKLGKAVKASAEATDHLQSIRISKERMERELERLHSKEDSSDSLRRRLRETEVLEAQMEADMADKEVLESCQSKSEEEVREKCDVISDQTATINAMESKMNSLEQRIAELSEANKLAANSSIYTQKNMKAQEEMISELRQQKFYLESQAGKLEAQNAKLEEHLEKLSQQEQSNKSRVHELETRLREMGLEHEEQKLEIKQQVSELTLSLQERESQLSGVQGARRALESQLTQARTELEETTAEAEEEITVLRAHRDEIQRKFDVLRDSCAVITDLEDQLTTLTQENAELNRQNFYLSKQLDEATEESEERLQLGEDVDRLRREVADREMHLNNQKQNVETLKTTCTMLEEQVLELESLNDELMEKERQWEAWRAQLEEEKSQAERRSRDLQRLRADQRSTESRQAVEQAVKEHSAEILALQQALNDQKLKAESLADTLNDLEKKHTMLEMNTRSLQQKLESERDLKQRLVDEQAKLQQQMEAQTTHIFRLTQGLQEALDQTDLLKTERTDLEYQLENIQLHLQAAYAHEKVKLEGTITQQTKLIDFLQARVDHGGSKKKKGLFGGRRREDLLAAMATQSQSLGGAPVPGGPPVQPVPLQYSDMKVALEKERSRSSDLEDAMQKMRAELRSLREEALQYKALDHGSQAPAPSARQHMMMSSMVKSPEHQPGPSSLAPASSARRKETATPEERRRVTFEKYSRRMKDSQRERGHHSTPHRFTVGLNMRAAKCTVCLDTVHFGRQAATCLECHALCHPKCSPCLAATCGLPTDCGLHLADGRDKGSSPGQQGKEVHLEGWMKQPRSGKRGQGWERKFCILDGTKVSVYEVEPREESVKPLEEFELCPSDGEVMVHGAVGASELPNICKSDVSYVLKLESYSHSPCWMGQSLYFMAPSFPDKQRWVAVLDSMVGGGRSSREKAESDAKLLGNSLLKLEGDDRLDINCTLPLTDQIVLVGSEEGLYALNVIKNSLTHVPGLGSVFQIHIIKEQEKLLMIVGEERALCLVEIKRVKQSLAQSHLPSQSDLAPYVFETVKGCHLFAAGRIDNGPCICAAMPSKITILRYNDNLNKFCIRKEIETLEPCSCIHLTSCSAIIGTNKFYEIEMKQFGLEEFLDKNDTSLAAAVLAASSHCFPIAIMQLANSMQKEEYLLCFH</sequence>
<keyword evidence="3" id="KW-0479">Metal-binding</keyword>
<dbReference type="GO" id="GO:0046872">
    <property type="term" value="F:metal ion binding"/>
    <property type="evidence" value="ECO:0007669"/>
    <property type="project" value="UniProtKB-KW"/>
</dbReference>
<dbReference type="SMART" id="SM00233">
    <property type="entry name" value="PH"/>
    <property type="match status" value="1"/>
</dbReference>
<evidence type="ECO:0000256" key="4">
    <source>
        <dbReference type="ARBA" id="ARBA00022777"/>
    </source>
</evidence>
<dbReference type="Pfam" id="PF00780">
    <property type="entry name" value="CNH"/>
    <property type="match status" value="1"/>
</dbReference>
<keyword evidence="4" id="KW-0808">Transferase</keyword>
<feature type="domain" description="PH" evidence="10">
    <location>
        <begin position="959"/>
        <end position="1078"/>
    </location>
</feature>
<organism evidence="13 14">
    <name type="scientific">Muraenolepis orangiensis</name>
    <name type="common">Patagonian moray cod</name>
    <dbReference type="NCBI Taxonomy" id="630683"/>
    <lineage>
        <taxon>Eukaryota</taxon>
        <taxon>Metazoa</taxon>
        <taxon>Chordata</taxon>
        <taxon>Craniata</taxon>
        <taxon>Vertebrata</taxon>
        <taxon>Euteleostomi</taxon>
        <taxon>Actinopterygii</taxon>
        <taxon>Neopterygii</taxon>
        <taxon>Teleostei</taxon>
        <taxon>Neoteleostei</taxon>
        <taxon>Acanthomorphata</taxon>
        <taxon>Zeiogadaria</taxon>
        <taxon>Gadariae</taxon>
        <taxon>Gadiformes</taxon>
        <taxon>Muraenolepidoidei</taxon>
        <taxon>Muraenolepididae</taxon>
        <taxon>Muraenolepis</taxon>
    </lineage>
</organism>
<comment type="catalytic activity">
    <reaction evidence="7">
        <text>L-seryl-[protein] + ATP = O-phospho-L-seryl-[protein] + ADP + H(+)</text>
        <dbReference type="Rhea" id="RHEA:17989"/>
        <dbReference type="Rhea" id="RHEA-COMP:9863"/>
        <dbReference type="Rhea" id="RHEA-COMP:11604"/>
        <dbReference type="ChEBI" id="CHEBI:15378"/>
        <dbReference type="ChEBI" id="CHEBI:29999"/>
        <dbReference type="ChEBI" id="CHEBI:30616"/>
        <dbReference type="ChEBI" id="CHEBI:83421"/>
        <dbReference type="ChEBI" id="CHEBI:456216"/>
        <dbReference type="EC" id="2.7.11.1"/>
    </reaction>
</comment>
<keyword evidence="2" id="KW-0597">Phosphoprotein</keyword>
<comment type="caution">
    <text evidence="13">The sequence shown here is derived from an EMBL/GenBank/DDBJ whole genome shotgun (WGS) entry which is preliminary data.</text>
</comment>
<dbReference type="SUPFAM" id="SSF57889">
    <property type="entry name" value="Cysteine-rich domain"/>
    <property type="match status" value="1"/>
</dbReference>
<evidence type="ECO:0008006" key="15">
    <source>
        <dbReference type="Google" id="ProtNLM"/>
    </source>
</evidence>
<protein>
    <recommendedName>
        <fullName evidence="15">Citron Rho-interacting kinase</fullName>
    </recommendedName>
</protein>
<dbReference type="GO" id="GO:0004674">
    <property type="term" value="F:protein serine/threonine kinase activity"/>
    <property type="evidence" value="ECO:0007669"/>
    <property type="project" value="UniProtKB-KW"/>
</dbReference>
<evidence type="ECO:0000313" key="13">
    <source>
        <dbReference type="EMBL" id="KAJ3604273.1"/>
    </source>
</evidence>
<evidence type="ECO:0000259" key="12">
    <source>
        <dbReference type="PROSITE" id="PS50219"/>
    </source>
</evidence>
<evidence type="ECO:0000259" key="10">
    <source>
        <dbReference type="PROSITE" id="PS50003"/>
    </source>
</evidence>
<dbReference type="FunFam" id="3.30.60.20:FF:000018">
    <property type="entry name" value="Citron rho-interacting serine/threonine kinase"/>
    <property type="match status" value="1"/>
</dbReference>
<feature type="coiled-coil region" evidence="8">
    <location>
        <begin position="313"/>
        <end position="365"/>
    </location>
</feature>
<feature type="compositionally biased region" description="Low complexity" evidence="9">
    <location>
        <begin position="837"/>
        <end position="847"/>
    </location>
</feature>
<keyword evidence="5" id="KW-0862">Zinc</keyword>
<evidence type="ECO:0000313" key="14">
    <source>
        <dbReference type="Proteomes" id="UP001148018"/>
    </source>
</evidence>
<dbReference type="InterPro" id="IPR046349">
    <property type="entry name" value="C1-like_sf"/>
</dbReference>
<evidence type="ECO:0000259" key="11">
    <source>
        <dbReference type="PROSITE" id="PS50081"/>
    </source>
</evidence>
<feature type="compositionally biased region" description="Basic and acidic residues" evidence="9">
    <location>
        <begin position="137"/>
        <end position="148"/>
    </location>
</feature>
<evidence type="ECO:0000256" key="7">
    <source>
        <dbReference type="ARBA" id="ARBA00048679"/>
    </source>
</evidence>
<feature type="compositionally biased region" description="Basic and acidic residues" evidence="9">
    <location>
        <begin position="114"/>
        <end position="129"/>
    </location>
</feature>
<dbReference type="InterPro" id="IPR002219">
    <property type="entry name" value="PKC_DAG/PE"/>
</dbReference>
<feature type="region of interest" description="Disordered" evidence="9">
    <location>
        <begin position="546"/>
        <end position="571"/>
    </location>
</feature>
<evidence type="ECO:0000256" key="8">
    <source>
        <dbReference type="SAM" id="Coils"/>
    </source>
</evidence>
<dbReference type="InterPro" id="IPR001849">
    <property type="entry name" value="PH_domain"/>
</dbReference>
<dbReference type="OrthoDB" id="5919042at2759"/>
<dbReference type="PROSITE" id="PS50081">
    <property type="entry name" value="ZF_DAG_PE_2"/>
    <property type="match status" value="1"/>
</dbReference>
<accession>A0A9Q0IN91</accession>
<feature type="non-terminal residue" evidence="13">
    <location>
        <position position="1320"/>
    </location>
</feature>
<dbReference type="PANTHER" id="PTHR22988">
    <property type="entry name" value="MYOTONIC DYSTROPHY S/T KINASE-RELATED"/>
    <property type="match status" value="1"/>
</dbReference>
<evidence type="ECO:0000256" key="2">
    <source>
        <dbReference type="ARBA" id="ARBA00022553"/>
    </source>
</evidence>
<evidence type="ECO:0000256" key="6">
    <source>
        <dbReference type="ARBA" id="ARBA00047899"/>
    </source>
</evidence>
<evidence type="ECO:0000256" key="3">
    <source>
        <dbReference type="ARBA" id="ARBA00022723"/>
    </source>
</evidence>
<dbReference type="SMART" id="SM00036">
    <property type="entry name" value="CNH"/>
    <property type="match status" value="1"/>
</dbReference>